<dbReference type="STRING" id="1612308.SAMN05444581_10127"/>
<keyword evidence="3" id="KW-1185">Reference proteome</keyword>
<evidence type="ECO:0000313" key="2">
    <source>
        <dbReference type="EMBL" id="SFJ97580.1"/>
    </source>
</evidence>
<dbReference type="GO" id="GO:0008782">
    <property type="term" value="F:adenosylhomocysteine nucleosidase activity"/>
    <property type="evidence" value="ECO:0007669"/>
    <property type="project" value="TreeGrafter"/>
</dbReference>
<dbReference type="GO" id="GO:0019284">
    <property type="term" value="P:L-methionine salvage from S-adenosylmethionine"/>
    <property type="evidence" value="ECO:0007669"/>
    <property type="project" value="TreeGrafter"/>
</dbReference>
<dbReference type="PANTHER" id="PTHR46832:SF1">
    <property type="entry name" value="5'-METHYLTHIOADENOSINE_S-ADENOSYLHOMOCYSTEINE NUCLEOSIDASE"/>
    <property type="match status" value="1"/>
</dbReference>
<reference evidence="2 3" key="1">
    <citation type="submission" date="2016-10" db="EMBL/GenBank/DDBJ databases">
        <authorList>
            <person name="de Groot N.N."/>
        </authorList>
    </citation>
    <scope>NUCLEOTIDE SEQUENCE [LARGE SCALE GENOMIC DNA]</scope>
    <source>
        <strain evidence="2 3">NE2</strain>
    </source>
</reference>
<feature type="domain" description="Nucleoside phosphorylase" evidence="1">
    <location>
        <begin position="39"/>
        <end position="167"/>
    </location>
</feature>
<dbReference type="InterPro" id="IPR017831">
    <property type="entry name" value="Hopanoid-assoc_phosphoryl_HpnG"/>
</dbReference>
<dbReference type="GO" id="GO:0008930">
    <property type="term" value="F:methylthioadenosine nucleosidase activity"/>
    <property type="evidence" value="ECO:0007669"/>
    <property type="project" value="TreeGrafter"/>
</dbReference>
<dbReference type="Gene3D" id="3.40.50.1580">
    <property type="entry name" value="Nucleoside phosphorylase domain"/>
    <property type="match status" value="1"/>
</dbReference>
<dbReference type="NCBIfam" id="TIGR03468">
    <property type="entry name" value="HpnG"/>
    <property type="match status" value="1"/>
</dbReference>
<name>A0A1I3VQZ1_9HYPH</name>
<proteinExistence type="predicted"/>
<dbReference type="Pfam" id="PF01048">
    <property type="entry name" value="PNP_UDP_1"/>
    <property type="match status" value="1"/>
</dbReference>
<gene>
    <name evidence="2" type="ORF">SAMN05444581_10127</name>
</gene>
<dbReference type="GO" id="GO:0009116">
    <property type="term" value="P:nucleoside metabolic process"/>
    <property type="evidence" value="ECO:0007669"/>
    <property type="project" value="InterPro"/>
</dbReference>
<dbReference type="InterPro" id="IPR035994">
    <property type="entry name" value="Nucleoside_phosphorylase_sf"/>
</dbReference>
<dbReference type="PANTHER" id="PTHR46832">
    <property type="entry name" value="5'-METHYLTHIOADENOSINE/S-ADENOSYLHOMOCYSTEINE NUCLEOSIDASE"/>
    <property type="match status" value="1"/>
</dbReference>
<protein>
    <submittedName>
        <fullName evidence="2">Hopanoid-associated phosphorylase</fullName>
    </submittedName>
</protein>
<evidence type="ECO:0000259" key="1">
    <source>
        <dbReference type="Pfam" id="PF01048"/>
    </source>
</evidence>
<evidence type="ECO:0000313" key="3">
    <source>
        <dbReference type="Proteomes" id="UP000198755"/>
    </source>
</evidence>
<organism evidence="2 3">
    <name type="scientific">Methylocapsa palsarum</name>
    <dbReference type="NCBI Taxonomy" id="1612308"/>
    <lineage>
        <taxon>Bacteria</taxon>
        <taxon>Pseudomonadati</taxon>
        <taxon>Pseudomonadota</taxon>
        <taxon>Alphaproteobacteria</taxon>
        <taxon>Hyphomicrobiales</taxon>
        <taxon>Beijerinckiaceae</taxon>
        <taxon>Methylocapsa</taxon>
    </lineage>
</organism>
<dbReference type="AlphaFoldDB" id="A0A1I3VQZ1"/>
<dbReference type="RefSeq" id="WP_244532006.1">
    <property type="nucleotide sequence ID" value="NZ_FOSN01000001.1"/>
</dbReference>
<dbReference type="GO" id="GO:0005829">
    <property type="term" value="C:cytosol"/>
    <property type="evidence" value="ECO:0007669"/>
    <property type="project" value="TreeGrafter"/>
</dbReference>
<dbReference type="InterPro" id="IPR000845">
    <property type="entry name" value="Nucleoside_phosphorylase_d"/>
</dbReference>
<dbReference type="SUPFAM" id="SSF53167">
    <property type="entry name" value="Purine and uridine phosphorylases"/>
    <property type="match status" value="1"/>
</dbReference>
<dbReference type="EMBL" id="FOSN01000001">
    <property type="protein sequence ID" value="SFJ97580.1"/>
    <property type="molecule type" value="Genomic_DNA"/>
</dbReference>
<dbReference type="Proteomes" id="UP000198755">
    <property type="component" value="Unassembled WGS sequence"/>
</dbReference>
<accession>A0A1I3VQZ1</accession>
<sequence>MSDQRGLVVAVTGLKSEAGLAAGPGVLALAGGGDGAALHRDIKAAALAGARAVISFGVAGGLAPDLAPGAVLVSRSIVTESGERFLTHPLWTRRISAALGGARIADFAGVDSPVADADGKRALYLGAGAHAVDMESHIAARAASAHNLPFAAVRVIADPAGRGLPHAAIVAMKPGGGLALDALALSLLRDPRQIPHLIQTAIDARAAFRGLFRSRKALAGAFGFDDLGEFVLDVPGEDEFGGPLPL</sequence>